<reference evidence="2 3" key="1">
    <citation type="journal article" date="2015" name="Nature">
        <title>rRNA introns, odd ribosomes, and small enigmatic genomes across a large radiation of phyla.</title>
        <authorList>
            <person name="Brown C.T."/>
            <person name="Hug L.A."/>
            <person name="Thomas B.C."/>
            <person name="Sharon I."/>
            <person name="Castelle C.J."/>
            <person name="Singh A."/>
            <person name="Wilkins M.J."/>
            <person name="Williams K.H."/>
            <person name="Banfield J.F."/>
        </authorList>
    </citation>
    <scope>NUCLEOTIDE SEQUENCE [LARGE SCALE GENOMIC DNA]</scope>
</reference>
<keyword evidence="1" id="KW-0472">Membrane</keyword>
<organism evidence="2 3">
    <name type="scientific">Candidatus Gottesmanbacteria bacterium GW2011_GWA1_34_13</name>
    <dbReference type="NCBI Taxonomy" id="1618434"/>
    <lineage>
        <taxon>Bacteria</taxon>
        <taxon>Candidatus Gottesmaniibacteriota</taxon>
    </lineage>
</organism>
<evidence type="ECO:0000256" key="1">
    <source>
        <dbReference type="SAM" id="Phobius"/>
    </source>
</evidence>
<dbReference type="Proteomes" id="UP000034176">
    <property type="component" value="Unassembled WGS sequence"/>
</dbReference>
<dbReference type="EMBL" id="LBPN01000017">
    <property type="protein sequence ID" value="KKP58687.1"/>
    <property type="molecule type" value="Genomic_DNA"/>
</dbReference>
<dbReference type="STRING" id="1618434.UR52_C0017G0003"/>
<protein>
    <recommendedName>
        <fullName evidence="4">DUF5673 domain-containing protein</fullName>
    </recommendedName>
</protein>
<comment type="caution">
    <text evidence="2">The sequence shown here is derived from an EMBL/GenBank/DDBJ whole genome shotgun (WGS) entry which is preliminary data.</text>
</comment>
<evidence type="ECO:0000313" key="2">
    <source>
        <dbReference type="EMBL" id="KKP58687.1"/>
    </source>
</evidence>
<proteinExistence type="predicted"/>
<evidence type="ECO:0008006" key="4">
    <source>
        <dbReference type="Google" id="ProtNLM"/>
    </source>
</evidence>
<keyword evidence="1" id="KW-1133">Transmembrane helix</keyword>
<dbReference type="AlphaFoldDB" id="A0A0G0DU43"/>
<keyword evidence="1" id="KW-0812">Transmembrane</keyword>
<accession>A0A0G0DU43</accession>
<name>A0A0G0DU43_9BACT</name>
<evidence type="ECO:0000313" key="3">
    <source>
        <dbReference type="Proteomes" id="UP000034176"/>
    </source>
</evidence>
<sequence length="178" mass="20701">MDTPQTNTNQPPVDTQDKSELFEWISPSRPFKTHSKQFYRTAISLVLLVTIILVFMGEFLLIGVILSIFFVYYVLSTVAPDQIKHKVTKLGIDTGNYFHKWEEMKEFWFDESHGEKMVVVQLYMGFPTHLRLLLGDVTPEVVKKLFSPQIPFKEKPEKTFLDKASTWLSQKIPLEKTT</sequence>
<feature type="transmembrane region" description="Helical" evidence="1">
    <location>
        <begin position="42"/>
        <end position="75"/>
    </location>
</feature>
<gene>
    <name evidence="2" type="ORF">UR52_C0017G0003</name>
</gene>